<accession>A0ABD0M1I6</accession>
<protein>
    <submittedName>
        <fullName evidence="2">Uncharacterized protein</fullName>
    </submittedName>
</protein>
<feature type="repeat" description="WD" evidence="1">
    <location>
        <begin position="417"/>
        <end position="458"/>
    </location>
</feature>
<evidence type="ECO:0000313" key="2">
    <source>
        <dbReference type="EMBL" id="KAK7505273.1"/>
    </source>
</evidence>
<dbReference type="InterPro" id="IPR011047">
    <property type="entry name" value="Quinoprotein_ADH-like_sf"/>
</dbReference>
<comment type="caution">
    <text evidence="2">The sequence shown here is derived from an EMBL/GenBank/DDBJ whole genome shotgun (WGS) entry which is preliminary data.</text>
</comment>
<dbReference type="SUPFAM" id="SSF50998">
    <property type="entry name" value="Quinoprotein alcohol dehydrogenase-like"/>
    <property type="match status" value="1"/>
</dbReference>
<dbReference type="PROSITE" id="PS50082">
    <property type="entry name" value="WD_REPEATS_2"/>
    <property type="match status" value="1"/>
</dbReference>
<dbReference type="InterPro" id="IPR001680">
    <property type="entry name" value="WD40_rpt"/>
</dbReference>
<organism evidence="2 3">
    <name type="scientific">Batillaria attramentaria</name>
    <dbReference type="NCBI Taxonomy" id="370345"/>
    <lineage>
        <taxon>Eukaryota</taxon>
        <taxon>Metazoa</taxon>
        <taxon>Spiralia</taxon>
        <taxon>Lophotrochozoa</taxon>
        <taxon>Mollusca</taxon>
        <taxon>Gastropoda</taxon>
        <taxon>Caenogastropoda</taxon>
        <taxon>Sorbeoconcha</taxon>
        <taxon>Cerithioidea</taxon>
        <taxon>Batillariidae</taxon>
        <taxon>Batillaria</taxon>
    </lineage>
</organism>
<dbReference type="PANTHER" id="PTHR44163">
    <property type="entry name" value="U3 SMALL NUCLEOLAR RNA-ASSOCIATED PROTEIN 4 HOMOLOG"/>
    <property type="match status" value="1"/>
</dbReference>
<dbReference type="InterPro" id="IPR015943">
    <property type="entry name" value="WD40/YVTN_repeat-like_dom_sf"/>
</dbReference>
<proteinExistence type="predicted"/>
<dbReference type="PANTHER" id="PTHR44163:SF1">
    <property type="entry name" value="U3 SMALL NUCLEOLAR RNA-ASSOCIATED PROTEIN 4 HOMOLOG"/>
    <property type="match status" value="1"/>
</dbReference>
<dbReference type="AlphaFoldDB" id="A0ABD0M1I6"/>
<keyword evidence="1" id="KW-0853">WD repeat</keyword>
<gene>
    <name evidence="2" type="ORF">BaRGS_00003435</name>
</gene>
<dbReference type="Gene3D" id="2.130.10.10">
    <property type="entry name" value="YVTN repeat-like/Quinoprotein amine dehydrogenase"/>
    <property type="match status" value="2"/>
</dbReference>
<evidence type="ECO:0000256" key="1">
    <source>
        <dbReference type="PROSITE-ProRule" id="PRU00221"/>
    </source>
</evidence>
<dbReference type="EMBL" id="JACVVK020000011">
    <property type="protein sequence ID" value="KAK7505273.1"/>
    <property type="molecule type" value="Genomic_DNA"/>
</dbReference>
<sequence>MGEFKVHHVRFFEYTPQAINSLAYEKSTQRLAVSRSDGSIEIWSKADNWYQEKVIPGTEGHSVEALVWLGTRLFSGGLDSNVTEYDLVSLQMKNEADNQLAAGTEDGCVVIFSTDGDDLQHVRAFDKQEGRILCIAWHTAEGLVVTGGIDNIRIWGAQSGHALQRLTLGRQDRGKETIVWCLAVTSDLTIVSGDSRGKTSFWNGKQGTLIKSIQSHKADVLTVAVDEEETNVFSSGVDPTVVKFSYMSPSGNSSWRTWVRSTVLSYHTHDVRACVVAGSTVVTGGTGTSLICSEVDSSKKKKFTRLPALPSHSMVSVAAEAGLLLLRYSTYLELWRLGHTTSSSNVNGEILSLRSKPLKLLQLKARPGETIVCSAISPDGTVVAFSDQEKIRVHKLTLTDLSSLTPSVKVSRISLSASHNSQPAHRLAITSDGSHIIAASGSPSLQIWDISSGSAALEHTLCPATEKREPFTVLTVSDNGRYAATACAGGSVHLYDIKDGQVVHHQATALSFTPGGRTLLVTYTDHTVYEFDVGKQEYTSWSRSSSHRFPKQWLQQRGCLRRVTCRPGHTQQVFLCSEQTMLAINRSQPMPEGNYSLLKGGNQTSTTDQPRPLIACSKYKFILHMDFLSEDTLVVVERTPMAIQDTLPPTLRQKKFGT</sequence>
<evidence type="ECO:0000313" key="3">
    <source>
        <dbReference type="Proteomes" id="UP001519460"/>
    </source>
</evidence>
<dbReference type="SMART" id="SM00320">
    <property type="entry name" value="WD40"/>
    <property type="match status" value="10"/>
</dbReference>
<keyword evidence="3" id="KW-1185">Reference proteome</keyword>
<dbReference type="InterPro" id="IPR046351">
    <property type="entry name" value="UTP4"/>
</dbReference>
<reference evidence="2 3" key="1">
    <citation type="journal article" date="2023" name="Sci. Data">
        <title>Genome assembly of the Korean intertidal mud-creeper Batillaria attramentaria.</title>
        <authorList>
            <person name="Patra A.K."/>
            <person name="Ho P.T."/>
            <person name="Jun S."/>
            <person name="Lee S.J."/>
            <person name="Kim Y."/>
            <person name="Won Y.J."/>
        </authorList>
    </citation>
    <scope>NUCLEOTIDE SEQUENCE [LARGE SCALE GENOMIC DNA]</scope>
    <source>
        <strain evidence="2">Wonlab-2016</strain>
    </source>
</reference>
<dbReference type="Proteomes" id="UP001519460">
    <property type="component" value="Unassembled WGS sequence"/>
</dbReference>
<dbReference type="SUPFAM" id="SSF117289">
    <property type="entry name" value="Nucleoporin domain"/>
    <property type="match status" value="1"/>
</dbReference>
<name>A0ABD0M1I6_9CAEN</name>